<dbReference type="PANTHER" id="PTHR33332">
    <property type="entry name" value="REVERSE TRANSCRIPTASE DOMAIN-CONTAINING PROTEIN"/>
    <property type="match status" value="1"/>
</dbReference>
<feature type="domain" description="Reverse transcriptase" evidence="1">
    <location>
        <begin position="58"/>
        <end position="124"/>
    </location>
</feature>
<dbReference type="InterPro" id="IPR000477">
    <property type="entry name" value="RT_dom"/>
</dbReference>
<name>A0A2I0TR18_LIMLA</name>
<dbReference type="EMBL" id="KZ507780">
    <property type="protein sequence ID" value="PKU36237.1"/>
    <property type="molecule type" value="Genomic_DNA"/>
</dbReference>
<evidence type="ECO:0000313" key="2">
    <source>
        <dbReference type="EMBL" id="PKU36237.1"/>
    </source>
</evidence>
<organism evidence="2 3">
    <name type="scientific">Limosa lapponica baueri</name>
    <dbReference type="NCBI Taxonomy" id="1758121"/>
    <lineage>
        <taxon>Eukaryota</taxon>
        <taxon>Metazoa</taxon>
        <taxon>Chordata</taxon>
        <taxon>Craniata</taxon>
        <taxon>Vertebrata</taxon>
        <taxon>Euteleostomi</taxon>
        <taxon>Archelosauria</taxon>
        <taxon>Archosauria</taxon>
        <taxon>Dinosauria</taxon>
        <taxon>Saurischia</taxon>
        <taxon>Theropoda</taxon>
        <taxon>Coelurosauria</taxon>
        <taxon>Aves</taxon>
        <taxon>Neognathae</taxon>
        <taxon>Neoaves</taxon>
        <taxon>Charadriiformes</taxon>
        <taxon>Scolopacidae</taxon>
        <taxon>Limosa</taxon>
    </lineage>
</organism>
<dbReference type="GO" id="GO:0003964">
    <property type="term" value="F:RNA-directed DNA polymerase activity"/>
    <property type="evidence" value="ECO:0007669"/>
    <property type="project" value="UniProtKB-KW"/>
</dbReference>
<reference evidence="3" key="1">
    <citation type="submission" date="2017-11" db="EMBL/GenBank/DDBJ databases">
        <authorList>
            <person name="Lima N.C."/>
            <person name="Parody-Merino A.M."/>
            <person name="Battley P.F."/>
            <person name="Fidler A.E."/>
            <person name="Prosdocimi F."/>
        </authorList>
    </citation>
    <scope>NUCLEOTIDE SEQUENCE [LARGE SCALE GENOMIC DNA]</scope>
</reference>
<keyword evidence="2" id="KW-0548">Nucleotidyltransferase</keyword>
<keyword evidence="3" id="KW-1185">Reference proteome</keyword>
<dbReference type="Proteomes" id="UP000233556">
    <property type="component" value="Unassembled WGS sequence"/>
</dbReference>
<sequence>MGSQFLQEDTVGDCIKGFTKVQVNNIHSLSLIHQAGHFIIEGDQVWILPVHVSNYVSVEKLAAHGLDGNTLRWVKNWLEGQAQRVVGNGVKSSWRLVMSGVPQGSVLGPVLFNIFINDLDEGIECTLMLGRWEVMIAGLTDPSVSSPIVTAGMRNLHENKVSSQLSGSSANHHADNARHGSNEDYLQMVHRLSSDVCYLDQFIMIKQISLSFGIVCNVDSDEVMKSKKSYSYIPLQGFLSLERANSTSQFGIISKLANGALNSCIQLIDKNIEENWA</sequence>
<keyword evidence="2" id="KW-0695">RNA-directed DNA polymerase</keyword>
<gene>
    <name evidence="2" type="ORF">llap_13460</name>
</gene>
<evidence type="ECO:0000313" key="3">
    <source>
        <dbReference type="Proteomes" id="UP000233556"/>
    </source>
</evidence>
<accession>A0A2I0TR18</accession>
<dbReference type="AlphaFoldDB" id="A0A2I0TR18"/>
<reference evidence="3" key="2">
    <citation type="submission" date="2017-12" db="EMBL/GenBank/DDBJ databases">
        <title>Genome sequence of the Bar-tailed Godwit (Limosa lapponica baueri).</title>
        <authorList>
            <person name="Lima N.C.B."/>
            <person name="Parody-Merino A.M."/>
            <person name="Battley P.F."/>
            <person name="Fidler A.E."/>
            <person name="Prosdocimi F."/>
        </authorList>
    </citation>
    <scope>NUCLEOTIDE SEQUENCE [LARGE SCALE GENOMIC DNA]</scope>
</reference>
<evidence type="ECO:0000259" key="1">
    <source>
        <dbReference type="Pfam" id="PF00078"/>
    </source>
</evidence>
<dbReference type="Pfam" id="PF00078">
    <property type="entry name" value="RVT_1"/>
    <property type="match status" value="1"/>
</dbReference>
<protein>
    <submittedName>
        <fullName evidence="2">Rna-directed dna polymerase from mobile element jockey-like</fullName>
    </submittedName>
</protein>
<keyword evidence="2" id="KW-0808">Transferase</keyword>
<dbReference type="OrthoDB" id="416454at2759"/>
<proteinExistence type="predicted"/>